<dbReference type="EMBL" id="LBXO01000022">
    <property type="protein sequence ID" value="KKR32804.1"/>
    <property type="molecule type" value="Genomic_DNA"/>
</dbReference>
<sequence>MEFKKELNIDKAPKPRAYIEFGLPGHETEYVFTTQEDEHCESQELQLGWGKELKSLLGDGWLIMDRGTRIEIVPPNSTRTSETDTKLREAINTATNNKFEFGETT</sequence>
<name>A0A0G0PXE3_9BACT</name>
<reference evidence="1 2" key="1">
    <citation type="journal article" date="2015" name="Nature">
        <title>rRNA introns, odd ribosomes, and small enigmatic genomes across a large radiation of phyla.</title>
        <authorList>
            <person name="Brown C.T."/>
            <person name="Hug L.A."/>
            <person name="Thomas B.C."/>
            <person name="Sharon I."/>
            <person name="Castelle C.J."/>
            <person name="Singh A."/>
            <person name="Wilkins M.J."/>
            <person name="Williams K.H."/>
            <person name="Banfield J.F."/>
        </authorList>
    </citation>
    <scope>NUCLEOTIDE SEQUENCE [LARGE SCALE GENOMIC DNA]</scope>
</reference>
<proteinExistence type="predicted"/>
<accession>A0A0G0PXE3</accession>
<protein>
    <submittedName>
        <fullName evidence="1">Uncharacterized protein</fullName>
    </submittedName>
</protein>
<dbReference type="AlphaFoldDB" id="A0A0G0PXE3"/>
<organism evidence="1 2">
    <name type="scientific">Candidatus Falkowbacteria bacterium GW2011_GWF2_39_8</name>
    <dbReference type="NCBI Taxonomy" id="1618642"/>
    <lineage>
        <taxon>Bacteria</taxon>
        <taxon>Candidatus Falkowiibacteriota</taxon>
    </lineage>
</organism>
<evidence type="ECO:0000313" key="2">
    <source>
        <dbReference type="Proteomes" id="UP000034137"/>
    </source>
</evidence>
<evidence type="ECO:0000313" key="1">
    <source>
        <dbReference type="EMBL" id="KKR32804.1"/>
    </source>
</evidence>
<comment type="caution">
    <text evidence="1">The sequence shown here is derived from an EMBL/GenBank/DDBJ whole genome shotgun (WGS) entry which is preliminary data.</text>
</comment>
<gene>
    <name evidence="1" type="ORF">UT64_C0022G0003</name>
</gene>
<dbReference type="Proteomes" id="UP000034137">
    <property type="component" value="Unassembled WGS sequence"/>
</dbReference>